<evidence type="ECO:0000313" key="8">
    <source>
        <dbReference type="EMBL" id="NEL53628.1"/>
    </source>
</evidence>
<dbReference type="EMBL" id="JAAGWK010000009">
    <property type="protein sequence ID" value="NEL53628.1"/>
    <property type="molecule type" value="Genomic_DNA"/>
</dbReference>
<keyword evidence="4 6" id="KW-0472">Membrane</keyword>
<evidence type="ECO:0000256" key="6">
    <source>
        <dbReference type="RuleBase" id="RU361157"/>
    </source>
</evidence>
<dbReference type="PIRSF" id="PIRSF006648">
    <property type="entry name" value="DrrB"/>
    <property type="match status" value="1"/>
</dbReference>
<dbReference type="Proteomes" id="UP000470470">
    <property type="component" value="Unassembled WGS sequence"/>
</dbReference>
<comment type="similarity">
    <text evidence="6">Belongs to the ABC-2 integral membrane protein family.</text>
</comment>
<dbReference type="GO" id="GO:0140359">
    <property type="term" value="F:ABC-type transporter activity"/>
    <property type="evidence" value="ECO:0007669"/>
    <property type="project" value="InterPro"/>
</dbReference>
<comment type="caution">
    <text evidence="8">The sequence shown here is derived from an EMBL/GenBank/DDBJ whole genome shotgun (WGS) entry which is preliminary data.</text>
</comment>
<evidence type="ECO:0000256" key="4">
    <source>
        <dbReference type="ARBA" id="ARBA00023136"/>
    </source>
</evidence>
<feature type="transmembrane region" description="Helical" evidence="6">
    <location>
        <begin position="185"/>
        <end position="203"/>
    </location>
</feature>
<keyword evidence="9" id="KW-1185">Reference proteome</keyword>
<feature type="transmembrane region" description="Helical" evidence="6">
    <location>
        <begin position="235"/>
        <end position="256"/>
    </location>
</feature>
<name>A0A7K3WAY1_9ACTN</name>
<proteinExistence type="inferred from homology"/>
<evidence type="ECO:0000256" key="2">
    <source>
        <dbReference type="ARBA" id="ARBA00022692"/>
    </source>
</evidence>
<evidence type="ECO:0000313" key="9">
    <source>
        <dbReference type="Proteomes" id="UP000470470"/>
    </source>
</evidence>
<dbReference type="GO" id="GO:0046677">
    <property type="term" value="P:response to antibiotic"/>
    <property type="evidence" value="ECO:0007669"/>
    <property type="project" value="UniProtKB-KW"/>
</dbReference>
<dbReference type="InterPro" id="IPR000412">
    <property type="entry name" value="ABC_2_transport"/>
</dbReference>
<dbReference type="PROSITE" id="PS51012">
    <property type="entry name" value="ABC_TM2"/>
    <property type="match status" value="1"/>
</dbReference>
<evidence type="ECO:0000256" key="5">
    <source>
        <dbReference type="ARBA" id="ARBA00023251"/>
    </source>
</evidence>
<comment type="subcellular location">
    <subcellularLocation>
        <location evidence="6">Cell membrane</location>
        <topology evidence="6">Multi-pass membrane protein</topology>
    </subcellularLocation>
    <subcellularLocation>
        <location evidence="1">Membrane</location>
        <topology evidence="1">Multi-pass membrane protein</topology>
    </subcellularLocation>
</comment>
<protein>
    <recommendedName>
        <fullName evidence="6">Transport permease protein</fullName>
    </recommendedName>
</protein>
<evidence type="ECO:0000256" key="3">
    <source>
        <dbReference type="ARBA" id="ARBA00022989"/>
    </source>
</evidence>
<evidence type="ECO:0000259" key="7">
    <source>
        <dbReference type="PROSITE" id="PS51012"/>
    </source>
</evidence>
<accession>A0A7K3WAY1</accession>
<gene>
    <name evidence="8" type="ORF">G1H19_06365</name>
</gene>
<dbReference type="PANTHER" id="PTHR43077:SF11">
    <property type="entry name" value="TRANSPORT PERMEASE YVFS-RELATED"/>
    <property type="match status" value="1"/>
</dbReference>
<organism evidence="8 9">
    <name type="scientific">Goekera deserti</name>
    <dbReference type="NCBI Taxonomy" id="2497753"/>
    <lineage>
        <taxon>Bacteria</taxon>
        <taxon>Bacillati</taxon>
        <taxon>Actinomycetota</taxon>
        <taxon>Actinomycetes</taxon>
        <taxon>Geodermatophilales</taxon>
        <taxon>Geodermatophilaceae</taxon>
        <taxon>Goekera</taxon>
    </lineage>
</organism>
<feature type="domain" description="ABC transmembrane type-2" evidence="7">
    <location>
        <begin position="40"/>
        <end position="261"/>
    </location>
</feature>
<dbReference type="RefSeq" id="WP_152728498.1">
    <property type="nucleotide sequence ID" value="NZ_JAABOZ010000002.1"/>
</dbReference>
<feature type="transmembrane region" description="Helical" evidence="6">
    <location>
        <begin position="42"/>
        <end position="61"/>
    </location>
</feature>
<keyword evidence="3 6" id="KW-1133">Transmembrane helix</keyword>
<dbReference type="AlphaFoldDB" id="A0A7K3WAY1"/>
<dbReference type="InterPro" id="IPR047817">
    <property type="entry name" value="ABC2_TM_bact-type"/>
</dbReference>
<evidence type="ECO:0000256" key="1">
    <source>
        <dbReference type="ARBA" id="ARBA00004141"/>
    </source>
</evidence>
<feature type="transmembrane region" description="Helical" evidence="6">
    <location>
        <begin position="149"/>
        <end position="173"/>
    </location>
</feature>
<keyword evidence="6" id="KW-1003">Cell membrane</keyword>
<sequence>MTATALPTTTAPVQRGVPALGGFSLTFLQLETRRLLRNRRTLVFSLVMPPAFFFLFGGSAQSGESAGRGNVSAYIMISLMVYGAMLATTSAGASVAVERAQGWSRQLRLTPLDPVAYMATKALSALVLGAMSIATVMVAGAVGGASMPAWAWVVAALVAWVGAMVFAAFGLFMGYLLPSENVMQLLGPALALLAFLGGLFVPLDLLGSTFRSIAQFTPAYGVGALARLPLTGDPMSWGALANVVVWTAVFVTGAVLRFRRDTARV</sequence>
<dbReference type="Pfam" id="PF01061">
    <property type="entry name" value="ABC2_membrane"/>
    <property type="match status" value="1"/>
</dbReference>
<keyword evidence="6" id="KW-0813">Transport</keyword>
<feature type="transmembrane region" description="Helical" evidence="6">
    <location>
        <begin position="118"/>
        <end position="143"/>
    </location>
</feature>
<dbReference type="PANTHER" id="PTHR43077">
    <property type="entry name" value="TRANSPORT PERMEASE YVFS-RELATED"/>
    <property type="match status" value="1"/>
</dbReference>
<dbReference type="InterPro" id="IPR013525">
    <property type="entry name" value="ABC2_TM"/>
</dbReference>
<keyword evidence="5" id="KW-0046">Antibiotic resistance</keyword>
<dbReference type="GO" id="GO:0043190">
    <property type="term" value="C:ATP-binding cassette (ABC) transporter complex"/>
    <property type="evidence" value="ECO:0007669"/>
    <property type="project" value="InterPro"/>
</dbReference>
<reference evidence="8 9" key="1">
    <citation type="submission" date="2020-02" db="EMBL/GenBank/DDBJ databases">
        <title>The whole genome sequence of CPCC 205119.</title>
        <authorList>
            <person name="Jiang Z."/>
        </authorList>
    </citation>
    <scope>NUCLEOTIDE SEQUENCE [LARGE SCALE GENOMIC DNA]</scope>
    <source>
        <strain evidence="8 9">CPCC 205119</strain>
    </source>
</reference>
<keyword evidence="2 6" id="KW-0812">Transmembrane</keyword>
<dbReference type="InterPro" id="IPR051328">
    <property type="entry name" value="T7SS_ABC-Transporter"/>
</dbReference>
<feature type="transmembrane region" description="Helical" evidence="6">
    <location>
        <begin position="73"/>
        <end position="97"/>
    </location>
</feature>